<dbReference type="PANTHER" id="PTHR11054">
    <property type="entry name" value="6-PHOSPHOGLUCONOLACTONASE"/>
    <property type="match status" value="1"/>
</dbReference>
<dbReference type="PANTHER" id="PTHR11054:SF0">
    <property type="entry name" value="6-PHOSPHOGLUCONOLACTONASE"/>
    <property type="match status" value="1"/>
</dbReference>
<evidence type="ECO:0000313" key="3">
    <source>
        <dbReference type="EMBL" id="SVB50733.1"/>
    </source>
</evidence>
<dbReference type="Gene3D" id="3.40.50.1360">
    <property type="match status" value="1"/>
</dbReference>
<proteinExistence type="inferred from homology"/>
<dbReference type="InterPro" id="IPR039104">
    <property type="entry name" value="6PGL"/>
</dbReference>
<evidence type="ECO:0000259" key="2">
    <source>
        <dbReference type="Pfam" id="PF01182"/>
    </source>
</evidence>
<dbReference type="EMBL" id="UINC01044801">
    <property type="protein sequence ID" value="SVB50733.1"/>
    <property type="molecule type" value="Genomic_DNA"/>
</dbReference>
<dbReference type="GO" id="GO:0005975">
    <property type="term" value="P:carbohydrate metabolic process"/>
    <property type="evidence" value="ECO:0007669"/>
    <property type="project" value="InterPro"/>
</dbReference>
<gene>
    <name evidence="3" type="ORF">METZ01_LOCUS203587</name>
</gene>
<dbReference type="AlphaFoldDB" id="A0A382ELG4"/>
<dbReference type="NCBIfam" id="TIGR01198">
    <property type="entry name" value="pgl"/>
    <property type="match status" value="1"/>
</dbReference>
<dbReference type="GO" id="GO:0006098">
    <property type="term" value="P:pentose-phosphate shunt"/>
    <property type="evidence" value="ECO:0007669"/>
    <property type="project" value="InterPro"/>
</dbReference>
<dbReference type="InterPro" id="IPR005900">
    <property type="entry name" value="6-phosphogluconolactonase_DevB"/>
</dbReference>
<dbReference type="InterPro" id="IPR006148">
    <property type="entry name" value="Glc/Gal-6P_isomerase"/>
</dbReference>
<feature type="domain" description="Glucosamine/galactosamine-6-phosphate isomerase" evidence="2">
    <location>
        <begin position="10"/>
        <end position="228"/>
    </location>
</feature>
<dbReference type="GO" id="GO:0017057">
    <property type="term" value="F:6-phosphogluconolactonase activity"/>
    <property type="evidence" value="ECO:0007669"/>
    <property type="project" value="InterPro"/>
</dbReference>
<reference evidence="3" key="1">
    <citation type="submission" date="2018-05" db="EMBL/GenBank/DDBJ databases">
        <authorList>
            <person name="Lanie J.A."/>
            <person name="Ng W.-L."/>
            <person name="Kazmierczak K.M."/>
            <person name="Andrzejewski T.M."/>
            <person name="Davidsen T.M."/>
            <person name="Wayne K.J."/>
            <person name="Tettelin H."/>
            <person name="Glass J.I."/>
            <person name="Rusch D."/>
            <person name="Podicherti R."/>
            <person name="Tsui H.-C.T."/>
            <person name="Winkler M.E."/>
        </authorList>
    </citation>
    <scope>NUCLEOTIDE SEQUENCE</scope>
</reference>
<dbReference type="SUPFAM" id="SSF100950">
    <property type="entry name" value="NagB/RpiA/CoA transferase-like"/>
    <property type="match status" value="1"/>
</dbReference>
<accession>A0A382ELG4</accession>
<dbReference type="CDD" id="cd01400">
    <property type="entry name" value="6PGL"/>
    <property type="match status" value="1"/>
</dbReference>
<comment type="similarity">
    <text evidence="1">Belongs to the glucosamine/galactosamine-6-phosphate isomerase family. 6-phosphogluconolactonase subfamily.</text>
</comment>
<organism evidence="3">
    <name type="scientific">marine metagenome</name>
    <dbReference type="NCBI Taxonomy" id="408172"/>
    <lineage>
        <taxon>unclassified sequences</taxon>
        <taxon>metagenomes</taxon>
        <taxon>ecological metagenomes</taxon>
    </lineage>
</organism>
<evidence type="ECO:0000256" key="1">
    <source>
        <dbReference type="ARBA" id="ARBA00010662"/>
    </source>
</evidence>
<sequence>MTADITVHSDADTLARTAAELVTDYLFSEAGRLAVALSGGSTPKRLYELLASPEYAERIPWPRVHWFWSDERFVPPDDPRSNFHMFKTTVLSHVPVPTTNIHPIPTVGLTPKEAANAYATELQKFHGDSVLRDDAPLFDVVLLGLGDDGHTASLFPGAIALEERSTWVAAVRSPQSEPRITLTYPALESCRHCLFLVAGPAKKGALTAVLRGEDVPATRLEPRGQCAWLVDQSAAPNGPKFIPPQL</sequence>
<protein>
    <recommendedName>
        <fullName evidence="2">Glucosamine/galactosamine-6-phosphate isomerase domain-containing protein</fullName>
    </recommendedName>
</protein>
<dbReference type="Pfam" id="PF01182">
    <property type="entry name" value="Glucosamine_iso"/>
    <property type="match status" value="1"/>
</dbReference>
<name>A0A382ELG4_9ZZZZ</name>
<dbReference type="InterPro" id="IPR037171">
    <property type="entry name" value="NagB/RpiA_transferase-like"/>
</dbReference>